<proteinExistence type="predicted"/>
<gene>
    <name evidence="2" type="ORF">E3J59_04100</name>
</gene>
<evidence type="ECO:0000313" key="3">
    <source>
        <dbReference type="Proteomes" id="UP000320679"/>
    </source>
</evidence>
<dbReference type="EMBL" id="SOJK01000177">
    <property type="protein sequence ID" value="TET45221.1"/>
    <property type="molecule type" value="Genomic_DNA"/>
</dbReference>
<feature type="domain" description="UVR" evidence="1">
    <location>
        <begin position="66"/>
        <end position="101"/>
    </location>
</feature>
<evidence type="ECO:0000259" key="1">
    <source>
        <dbReference type="PROSITE" id="PS50151"/>
    </source>
</evidence>
<organism evidence="2 3">
    <name type="scientific">Aerophobetes bacterium</name>
    <dbReference type="NCBI Taxonomy" id="2030807"/>
    <lineage>
        <taxon>Bacteria</taxon>
        <taxon>Candidatus Aerophobota</taxon>
    </lineage>
</organism>
<dbReference type="PROSITE" id="PS50151">
    <property type="entry name" value="UVR"/>
    <property type="match status" value="1"/>
</dbReference>
<evidence type="ECO:0000313" key="2">
    <source>
        <dbReference type="EMBL" id="TET45221.1"/>
    </source>
</evidence>
<dbReference type="Gene3D" id="4.10.860.10">
    <property type="entry name" value="UVR domain"/>
    <property type="match status" value="1"/>
</dbReference>
<reference evidence="2 3" key="1">
    <citation type="submission" date="2019-03" db="EMBL/GenBank/DDBJ databases">
        <title>Metabolic potential of uncultured bacteria and archaea associated with petroleum seepage in deep-sea sediments.</title>
        <authorList>
            <person name="Dong X."/>
            <person name="Hubert C."/>
        </authorList>
    </citation>
    <scope>NUCLEOTIDE SEQUENCE [LARGE SCALE GENOMIC DNA]</scope>
    <source>
        <strain evidence="2">E29_bin78</strain>
    </source>
</reference>
<accession>A0A523USH6</accession>
<dbReference type="AlphaFoldDB" id="A0A523USH6"/>
<sequence length="103" mass="12173">MMNAKARALIDLERKEYHKALMETKRGIQRIDEFFKNRGQSESSEKSEEIANLRELSEEIRRKKPLTELDKLKLELEEAVRREDFETAAKLRDVIKGLEGRKL</sequence>
<dbReference type="InterPro" id="IPR001943">
    <property type="entry name" value="UVR_dom"/>
</dbReference>
<dbReference type="InterPro" id="IPR036876">
    <property type="entry name" value="UVR_dom_sf"/>
</dbReference>
<dbReference type="Pfam" id="PF02151">
    <property type="entry name" value="UVR"/>
    <property type="match status" value="1"/>
</dbReference>
<comment type="caution">
    <text evidence="2">The sequence shown here is derived from an EMBL/GenBank/DDBJ whole genome shotgun (WGS) entry which is preliminary data.</text>
</comment>
<dbReference type="Proteomes" id="UP000320679">
    <property type="component" value="Unassembled WGS sequence"/>
</dbReference>
<name>A0A523USH6_UNCAE</name>
<protein>
    <recommendedName>
        <fullName evidence="1">UVR domain-containing protein</fullName>
    </recommendedName>
</protein>
<dbReference type="SUPFAM" id="SSF46600">
    <property type="entry name" value="C-terminal UvrC-binding domain of UvrB"/>
    <property type="match status" value="1"/>
</dbReference>